<proteinExistence type="predicted"/>
<dbReference type="GO" id="GO:0008168">
    <property type="term" value="F:methyltransferase activity"/>
    <property type="evidence" value="ECO:0007669"/>
    <property type="project" value="UniProtKB-KW"/>
</dbReference>
<keyword evidence="1 3" id="KW-0489">Methyltransferase</keyword>
<keyword evidence="2 3" id="KW-0808">Transferase</keyword>
<dbReference type="PANTHER" id="PTHR40048:SF1">
    <property type="entry name" value="RHAMNOSYL O-METHYLTRANSFERASE"/>
    <property type="match status" value="1"/>
</dbReference>
<dbReference type="GO" id="GO:0008610">
    <property type="term" value="P:lipid biosynthetic process"/>
    <property type="evidence" value="ECO:0007669"/>
    <property type="project" value="InterPro"/>
</dbReference>
<protein>
    <submittedName>
        <fullName evidence="3">Rhamnosyl O-methyltransferase</fullName>
        <ecNumber evidence="3">2.1.1.-</ecNumber>
    </submittedName>
</protein>
<evidence type="ECO:0000313" key="3">
    <source>
        <dbReference type="EMBL" id="SLN55425.1"/>
    </source>
</evidence>
<evidence type="ECO:0000256" key="2">
    <source>
        <dbReference type="ARBA" id="ARBA00022679"/>
    </source>
</evidence>
<accession>A0A1X6ZLY6</accession>
<dbReference type="OrthoDB" id="7690777at2"/>
<dbReference type="GO" id="GO:0005886">
    <property type="term" value="C:plasma membrane"/>
    <property type="evidence" value="ECO:0007669"/>
    <property type="project" value="TreeGrafter"/>
</dbReference>
<dbReference type="PANTHER" id="PTHR40048">
    <property type="entry name" value="RHAMNOSYL O-METHYLTRANSFERASE"/>
    <property type="match status" value="1"/>
</dbReference>
<dbReference type="AlphaFoldDB" id="A0A1X6ZLY6"/>
<keyword evidence="4" id="KW-1185">Reference proteome</keyword>
<dbReference type="SUPFAM" id="SSF53335">
    <property type="entry name" value="S-adenosyl-L-methionine-dependent methyltransferases"/>
    <property type="match status" value="1"/>
</dbReference>
<dbReference type="GO" id="GO:0032259">
    <property type="term" value="P:methylation"/>
    <property type="evidence" value="ECO:0007669"/>
    <property type="project" value="UniProtKB-KW"/>
</dbReference>
<gene>
    <name evidence="3" type="ORF">ROA7450_02863</name>
</gene>
<dbReference type="InterPro" id="IPR007072">
    <property type="entry name" value="RNMT_CmcI"/>
</dbReference>
<name>A0A1X6ZLY6_9RHOB</name>
<dbReference type="RefSeq" id="WP_159454057.1">
    <property type="nucleotide sequence ID" value="NZ_FWFX01000009.1"/>
</dbReference>
<evidence type="ECO:0000256" key="1">
    <source>
        <dbReference type="ARBA" id="ARBA00022603"/>
    </source>
</evidence>
<dbReference type="Proteomes" id="UP000193061">
    <property type="component" value="Unassembled WGS sequence"/>
</dbReference>
<reference evidence="3 4" key="1">
    <citation type="submission" date="2017-03" db="EMBL/GenBank/DDBJ databases">
        <authorList>
            <person name="Afonso C.L."/>
            <person name="Miller P.J."/>
            <person name="Scott M.A."/>
            <person name="Spackman E."/>
            <person name="Goraichik I."/>
            <person name="Dimitrov K.M."/>
            <person name="Suarez D.L."/>
            <person name="Swayne D.E."/>
        </authorList>
    </citation>
    <scope>NUCLEOTIDE SEQUENCE [LARGE SCALE GENOMIC DNA]</scope>
    <source>
        <strain evidence="3 4">CECT 7450</strain>
    </source>
</reference>
<dbReference type="GO" id="GO:0071770">
    <property type="term" value="P:DIM/DIP cell wall layer assembly"/>
    <property type="evidence" value="ECO:0007669"/>
    <property type="project" value="TreeGrafter"/>
</dbReference>
<dbReference type="Pfam" id="PF04989">
    <property type="entry name" value="RMNT_CmcI"/>
    <property type="match status" value="1"/>
</dbReference>
<organism evidence="3 4">
    <name type="scientific">Roseovarius albus</name>
    <dbReference type="NCBI Taxonomy" id="1247867"/>
    <lineage>
        <taxon>Bacteria</taxon>
        <taxon>Pseudomonadati</taxon>
        <taxon>Pseudomonadota</taxon>
        <taxon>Alphaproteobacteria</taxon>
        <taxon>Rhodobacterales</taxon>
        <taxon>Roseobacteraceae</taxon>
        <taxon>Roseovarius</taxon>
    </lineage>
</organism>
<dbReference type="EC" id="2.1.1.-" evidence="3"/>
<sequence length="210" mass="23657">MRSFESAFSKQFLRKYQDGVMAYHYRGIECLRSPIDAAIQANAIWNEKPGTIIEIGSHHGASALWMADTLQNYGYDTQIYSIDVKTPDLMDDRVTFLEGDVMDLTPTFEKHGLFNTPRPWFVLEDSAHTYPCCLAALEFLSQHMRKGELLVMEDGLLVELGVGENYGGGPNRAIAEFSDANPDVFEIDTSYCDMFGVNATYAPNGYLRRL</sequence>
<evidence type="ECO:0000313" key="4">
    <source>
        <dbReference type="Proteomes" id="UP000193061"/>
    </source>
</evidence>
<dbReference type="EMBL" id="FWFX01000009">
    <property type="protein sequence ID" value="SLN55425.1"/>
    <property type="molecule type" value="Genomic_DNA"/>
</dbReference>
<dbReference type="Gene3D" id="3.40.50.150">
    <property type="entry name" value="Vaccinia Virus protein VP39"/>
    <property type="match status" value="1"/>
</dbReference>
<dbReference type="InterPro" id="IPR029063">
    <property type="entry name" value="SAM-dependent_MTases_sf"/>
</dbReference>